<name>A0AAV4SVB8_9ARAC</name>
<organism evidence="1 2">
    <name type="scientific">Caerostris darwini</name>
    <dbReference type="NCBI Taxonomy" id="1538125"/>
    <lineage>
        <taxon>Eukaryota</taxon>
        <taxon>Metazoa</taxon>
        <taxon>Ecdysozoa</taxon>
        <taxon>Arthropoda</taxon>
        <taxon>Chelicerata</taxon>
        <taxon>Arachnida</taxon>
        <taxon>Araneae</taxon>
        <taxon>Araneomorphae</taxon>
        <taxon>Entelegynae</taxon>
        <taxon>Araneoidea</taxon>
        <taxon>Araneidae</taxon>
        <taxon>Caerostris</taxon>
    </lineage>
</organism>
<reference evidence="1 2" key="1">
    <citation type="submission" date="2021-06" db="EMBL/GenBank/DDBJ databases">
        <title>Caerostris darwini draft genome.</title>
        <authorList>
            <person name="Kono N."/>
            <person name="Arakawa K."/>
        </authorList>
    </citation>
    <scope>NUCLEOTIDE SEQUENCE [LARGE SCALE GENOMIC DNA]</scope>
</reference>
<proteinExistence type="predicted"/>
<dbReference type="Proteomes" id="UP001054837">
    <property type="component" value="Unassembled WGS sequence"/>
</dbReference>
<keyword evidence="2" id="KW-1185">Reference proteome</keyword>
<dbReference type="AlphaFoldDB" id="A0AAV4SVB8"/>
<accession>A0AAV4SVB8</accession>
<comment type="caution">
    <text evidence="1">The sequence shown here is derived from an EMBL/GenBank/DDBJ whole genome shotgun (WGS) entry which is preliminary data.</text>
</comment>
<gene>
    <name evidence="1" type="ORF">CDAR_421431</name>
</gene>
<protein>
    <submittedName>
        <fullName evidence="1">Uncharacterized protein</fullName>
    </submittedName>
</protein>
<sequence length="92" mass="10703">MLNLAIKVLKRSTAKALEIRGLTFLKRPLILMSLYTVVLIRPYEFHLTERLTQLSQMPQIPTNFQTIDMEVGNFEYTNKVKTKQTSNDSSHF</sequence>
<evidence type="ECO:0000313" key="2">
    <source>
        <dbReference type="Proteomes" id="UP001054837"/>
    </source>
</evidence>
<evidence type="ECO:0000313" key="1">
    <source>
        <dbReference type="EMBL" id="GIY37720.1"/>
    </source>
</evidence>
<dbReference type="EMBL" id="BPLQ01008495">
    <property type="protein sequence ID" value="GIY37720.1"/>
    <property type="molecule type" value="Genomic_DNA"/>
</dbReference>